<sequence length="340" mass="37349">MAITREAVVWGYRFVLGREPESEAAIKWHRRAESVAALRRTLISSEEFRDLVPPGPDRAGGMIAAPLQPAVVFVHIPKCAGTTLHHALMAHYGAAACAERRNGLGNWPAAALAQHRFFSGHFDIASLVLIPGPAPSVVTLLRRPAERLVSLYRFLRSHTAMSIAPVAESMGLARLAWDHDPVSFFRHPELVRHPSINNAMVRQLSGPLPDRHWEAWHPARPLGPSPTDRDPERALRTAIDRLSDMTAFGLVERMERSIAHIFAALALPPPASVERLRETDRIAREEPLLAPAPPVARTPQLAEALAPHIDLDDRLYAAAAALFERRVGADAPASEPPARP</sequence>
<evidence type="ECO:0000313" key="7">
    <source>
        <dbReference type="EMBL" id="MBB5753542.1"/>
    </source>
</evidence>
<dbReference type="Proteomes" id="UP000523821">
    <property type="component" value="Unassembled WGS sequence"/>
</dbReference>
<comment type="subcellular location">
    <subcellularLocation>
        <location evidence="1">Membrane</location>
        <topology evidence="1">Single-pass membrane protein</topology>
    </subcellularLocation>
</comment>
<dbReference type="GO" id="GO:0017095">
    <property type="term" value="F:heparan sulfate 6-sulfotransferase activity"/>
    <property type="evidence" value="ECO:0007669"/>
    <property type="project" value="TreeGrafter"/>
</dbReference>
<dbReference type="RefSeq" id="WP_183856476.1">
    <property type="nucleotide sequence ID" value="NZ_JACHOO010000005.1"/>
</dbReference>
<gene>
    <name evidence="7" type="ORF">GGQ63_002612</name>
</gene>
<keyword evidence="2" id="KW-0808">Transferase</keyword>
<evidence type="ECO:0000256" key="6">
    <source>
        <dbReference type="ARBA" id="ARBA00023180"/>
    </source>
</evidence>
<keyword evidence="8" id="KW-1185">Reference proteome</keyword>
<comment type="caution">
    <text evidence="7">The sequence shown here is derived from an EMBL/GenBank/DDBJ whole genome shotgun (WGS) entry which is preliminary data.</text>
</comment>
<reference evidence="7 8" key="1">
    <citation type="submission" date="2020-08" db="EMBL/GenBank/DDBJ databases">
        <title>Genomic Encyclopedia of Type Strains, Phase IV (KMG-IV): sequencing the most valuable type-strain genomes for metagenomic binning, comparative biology and taxonomic classification.</title>
        <authorList>
            <person name="Goeker M."/>
        </authorList>
    </citation>
    <scope>NUCLEOTIDE SEQUENCE [LARGE SCALE GENOMIC DNA]</scope>
    <source>
        <strain evidence="7 8">DSM 16268</strain>
    </source>
</reference>
<dbReference type="EMBL" id="JACHOO010000005">
    <property type="protein sequence ID" value="MBB5753542.1"/>
    <property type="molecule type" value="Genomic_DNA"/>
</dbReference>
<dbReference type="InterPro" id="IPR027417">
    <property type="entry name" value="P-loop_NTPase"/>
</dbReference>
<evidence type="ECO:0000256" key="3">
    <source>
        <dbReference type="ARBA" id="ARBA00022692"/>
    </source>
</evidence>
<dbReference type="PANTHER" id="PTHR12812">
    <property type="entry name" value="HEPARAN SULFATE 6-O-SULFOTRANSFERASE 3"/>
    <property type="match status" value="1"/>
</dbReference>
<evidence type="ECO:0000256" key="1">
    <source>
        <dbReference type="ARBA" id="ARBA00004167"/>
    </source>
</evidence>
<evidence type="ECO:0000256" key="4">
    <source>
        <dbReference type="ARBA" id="ARBA00022989"/>
    </source>
</evidence>
<organism evidence="7 8">
    <name type="scientific">Prosthecomicrobium pneumaticum</name>
    <dbReference type="NCBI Taxonomy" id="81895"/>
    <lineage>
        <taxon>Bacteria</taxon>
        <taxon>Pseudomonadati</taxon>
        <taxon>Pseudomonadota</taxon>
        <taxon>Alphaproteobacteria</taxon>
        <taxon>Hyphomicrobiales</taxon>
        <taxon>Kaistiaceae</taxon>
        <taxon>Prosthecomicrobium</taxon>
    </lineage>
</organism>
<evidence type="ECO:0000256" key="2">
    <source>
        <dbReference type="ARBA" id="ARBA00022679"/>
    </source>
</evidence>
<evidence type="ECO:0000256" key="5">
    <source>
        <dbReference type="ARBA" id="ARBA00023136"/>
    </source>
</evidence>
<keyword evidence="3" id="KW-0812">Transmembrane</keyword>
<dbReference type="SUPFAM" id="SSF52540">
    <property type="entry name" value="P-loop containing nucleoside triphosphate hydrolases"/>
    <property type="match status" value="1"/>
</dbReference>
<evidence type="ECO:0008006" key="9">
    <source>
        <dbReference type="Google" id="ProtNLM"/>
    </source>
</evidence>
<protein>
    <recommendedName>
        <fullName evidence="9">Sulfotransferase family protein</fullName>
    </recommendedName>
</protein>
<dbReference type="AlphaFoldDB" id="A0A7W9FMR5"/>
<keyword evidence="5" id="KW-0472">Membrane</keyword>
<proteinExistence type="predicted"/>
<dbReference type="GO" id="GO:0016020">
    <property type="term" value="C:membrane"/>
    <property type="evidence" value="ECO:0007669"/>
    <property type="project" value="UniProtKB-SubCell"/>
</dbReference>
<accession>A0A7W9FMR5</accession>
<dbReference type="InterPro" id="IPR010635">
    <property type="entry name" value="Heparan_SO4-6-sulfoTrfase"/>
</dbReference>
<evidence type="ECO:0000313" key="8">
    <source>
        <dbReference type="Proteomes" id="UP000523821"/>
    </source>
</evidence>
<dbReference type="Gene3D" id="3.40.50.300">
    <property type="entry name" value="P-loop containing nucleotide triphosphate hydrolases"/>
    <property type="match status" value="1"/>
</dbReference>
<dbReference type="PANTHER" id="PTHR12812:SF0">
    <property type="entry name" value="HEPARAN-SULFATE 6-O-SULFOTRANSFERASE"/>
    <property type="match status" value="1"/>
</dbReference>
<keyword evidence="4" id="KW-1133">Transmembrane helix</keyword>
<name>A0A7W9FMR5_9HYPH</name>
<keyword evidence="6" id="KW-0325">Glycoprotein</keyword>